<accession>A0A645IV23</accession>
<sequence>MHGVELTGFLLGQVHHLGGDDLQTGGFETGIDLADDVLRNCVGLDDGEGTFDSHDDYFLIRVTMGFCRKSKTVDFSGATIDLEVRAALKSLRIPF</sequence>
<dbReference type="EMBL" id="VSSQ01122334">
    <property type="protein sequence ID" value="MPN54269.1"/>
    <property type="molecule type" value="Genomic_DNA"/>
</dbReference>
<protein>
    <submittedName>
        <fullName evidence="1">Uncharacterized protein</fullName>
    </submittedName>
</protein>
<proteinExistence type="predicted"/>
<organism evidence="1">
    <name type="scientific">bioreactor metagenome</name>
    <dbReference type="NCBI Taxonomy" id="1076179"/>
    <lineage>
        <taxon>unclassified sequences</taxon>
        <taxon>metagenomes</taxon>
        <taxon>ecological metagenomes</taxon>
    </lineage>
</organism>
<comment type="caution">
    <text evidence="1">The sequence shown here is derived from an EMBL/GenBank/DDBJ whole genome shotgun (WGS) entry which is preliminary data.</text>
</comment>
<name>A0A645IV23_9ZZZZ</name>
<gene>
    <name evidence="1" type="ORF">SDC9_201939</name>
</gene>
<reference evidence="1" key="1">
    <citation type="submission" date="2019-08" db="EMBL/GenBank/DDBJ databases">
        <authorList>
            <person name="Kucharzyk K."/>
            <person name="Murdoch R.W."/>
            <person name="Higgins S."/>
            <person name="Loffler F."/>
        </authorList>
    </citation>
    <scope>NUCLEOTIDE SEQUENCE</scope>
</reference>
<evidence type="ECO:0000313" key="1">
    <source>
        <dbReference type="EMBL" id="MPN54269.1"/>
    </source>
</evidence>
<dbReference type="AlphaFoldDB" id="A0A645IV23"/>